<evidence type="ECO:0000256" key="6">
    <source>
        <dbReference type="ARBA" id="ARBA00022679"/>
    </source>
</evidence>
<dbReference type="InterPro" id="IPR025770">
    <property type="entry name" value="PPMT_MeTrfase"/>
</dbReference>
<keyword evidence="8 13" id="KW-0812">Transmembrane</keyword>
<keyword evidence="6" id="KW-0808">Transferase</keyword>
<name>A0AA35S2C4_GEOBA</name>
<dbReference type="PANTHER" id="PTHR12714">
    <property type="entry name" value="PROTEIN-S ISOPRENYLCYSTEINE O-METHYLTRANSFERASE"/>
    <property type="match status" value="1"/>
</dbReference>
<dbReference type="EMBL" id="CASHTH010001911">
    <property type="protein sequence ID" value="CAI8021649.1"/>
    <property type="molecule type" value="Genomic_DNA"/>
</dbReference>
<dbReference type="InterPro" id="IPR007269">
    <property type="entry name" value="ICMT_MeTrfase"/>
</dbReference>
<evidence type="ECO:0000256" key="10">
    <source>
        <dbReference type="ARBA" id="ARBA00023136"/>
    </source>
</evidence>
<evidence type="ECO:0000256" key="5">
    <source>
        <dbReference type="ARBA" id="ARBA00022603"/>
    </source>
</evidence>
<comment type="similarity">
    <text evidence="3 13">Belongs to the class VI-like SAM-binding methyltransferase superfamily. Isoprenylcysteine carboxyl methyltransferase family.</text>
</comment>
<keyword evidence="9 13" id="KW-1133">Transmembrane helix</keyword>
<keyword evidence="7 13" id="KW-0949">S-adenosyl-L-methionine</keyword>
<evidence type="ECO:0000256" key="4">
    <source>
        <dbReference type="ARBA" id="ARBA00012151"/>
    </source>
</evidence>
<comment type="catalytic activity">
    <reaction evidence="1 13">
        <text>[protein]-C-terminal S-[(2E,6E)-farnesyl]-L-cysteine + S-adenosyl-L-methionine = [protein]-C-terminal S-[(2E,6E)-farnesyl]-L-cysteine methyl ester + S-adenosyl-L-homocysteine</text>
        <dbReference type="Rhea" id="RHEA:21672"/>
        <dbReference type="Rhea" id="RHEA-COMP:12125"/>
        <dbReference type="Rhea" id="RHEA-COMP:12126"/>
        <dbReference type="ChEBI" id="CHEBI:57856"/>
        <dbReference type="ChEBI" id="CHEBI:59789"/>
        <dbReference type="ChEBI" id="CHEBI:90510"/>
        <dbReference type="ChEBI" id="CHEBI:90511"/>
        <dbReference type="EC" id="2.1.1.100"/>
    </reaction>
</comment>
<evidence type="ECO:0000256" key="3">
    <source>
        <dbReference type="ARBA" id="ARBA00009140"/>
    </source>
</evidence>
<dbReference type="GO" id="GO:0004671">
    <property type="term" value="F:protein C-terminal S-isoprenylcysteine carboxyl O-methyltransferase activity"/>
    <property type="evidence" value="ECO:0007669"/>
    <property type="project" value="UniProtKB-EC"/>
</dbReference>
<evidence type="ECO:0000313" key="14">
    <source>
        <dbReference type="EMBL" id="CAI8021649.1"/>
    </source>
</evidence>
<dbReference type="Gene3D" id="1.20.120.1630">
    <property type="match status" value="1"/>
</dbReference>
<evidence type="ECO:0000256" key="11">
    <source>
        <dbReference type="ARBA" id="ARBA00023572"/>
    </source>
</evidence>
<sequence>MQLKDIMPSRDGKVAVVAYLISIVSFFVMVVEEVDWWAIPLVEGVAYFIMILIIDVKIVQVIFIVHSLGLVFSVGGLIAVSDHPFSSFGVYMMAMSFFHWSEYVTTAIFNPSTLSLDSFLINHSWEYGVAACASWLEFWVEYYFFPGLKTLRIFFWVGLVMVVLGETLRKVAMFTAGSNFTHQVQNVKRPNHSLVTTGVYSLFRHPSYVGWFYWSIGTQILVFNPVCSVGYAIVTWMFFRERIEEEEKLLLWFFGDEYSQYKEKVGTGIPFLPGYKHKTS</sequence>
<keyword evidence="13" id="KW-0256">Endoplasmic reticulum</keyword>
<feature type="transmembrane region" description="Helical" evidence="13">
    <location>
        <begin position="153"/>
        <end position="172"/>
    </location>
</feature>
<comment type="subcellular location">
    <subcellularLocation>
        <location evidence="13">Endoplasmic reticulum membrane</location>
        <topology evidence="13">Multi-pass membrane protein</topology>
    </subcellularLocation>
    <subcellularLocation>
        <location evidence="2">Membrane</location>
        <topology evidence="2">Multi-pass membrane protein</topology>
    </subcellularLocation>
</comment>
<keyword evidence="15" id="KW-1185">Reference proteome</keyword>
<feature type="transmembrane region" description="Helical" evidence="13">
    <location>
        <begin position="61"/>
        <end position="80"/>
    </location>
</feature>
<dbReference type="PROSITE" id="PS51564">
    <property type="entry name" value="SAM_ICMT"/>
    <property type="match status" value="1"/>
</dbReference>
<keyword evidence="5 13" id="KW-0489">Methyltransferase</keyword>
<dbReference type="Pfam" id="PF04140">
    <property type="entry name" value="ICMT"/>
    <property type="match status" value="1"/>
</dbReference>
<feature type="transmembrane region" description="Helical" evidence="13">
    <location>
        <begin position="12"/>
        <end position="30"/>
    </location>
</feature>
<comment type="caution">
    <text evidence="14">The sequence shown here is derived from an EMBL/GenBank/DDBJ whole genome shotgun (WGS) entry which is preliminary data.</text>
</comment>
<dbReference type="Proteomes" id="UP001174909">
    <property type="component" value="Unassembled WGS sequence"/>
</dbReference>
<keyword evidence="10 13" id="KW-0472">Membrane</keyword>
<protein>
    <recommendedName>
        <fullName evidence="12 13">Protein-S-isoprenylcysteine O-methyltransferase</fullName>
        <ecNumber evidence="4 13">2.1.1.100</ecNumber>
    </recommendedName>
</protein>
<accession>A0AA35S2C4</accession>
<reference evidence="14" key="1">
    <citation type="submission" date="2023-03" db="EMBL/GenBank/DDBJ databases">
        <authorList>
            <person name="Steffen K."/>
            <person name="Cardenas P."/>
        </authorList>
    </citation>
    <scope>NUCLEOTIDE SEQUENCE</scope>
</reference>
<dbReference type="GO" id="GO:0032259">
    <property type="term" value="P:methylation"/>
    <property type="evidence" value="ECO:0007669"/>
    <property type="project" value="UniProtKB-KW"/>
</dbReference>
<feature type="transmembrane region" description="Helical" evidence="13">
    <location>
        <begin position="220"/>
        <end position="239"/>
    </location>
</feature>
<evidence type="ECO:0000256" key="9">
    <source>
        <dbReference type="ARBA" id="ARBA00022989"/>
    </source>
</evidence>
<evidence type="ECO:0000256" key="1">
    <source>
        <dbReference type="ARBA" id="ARBA00001450"/>
    </source>
</evidence>
<gene>
    <name evidence="14" type="ORF">GBAR_LOCUS12819</name>
</gene>
<evidence type="ECO:0000256" key="8">
    <source>
        <dbReference type="ARBA" id="ARBA00022692"/>
    </source>
</evidence>
<comment type="function">
    <text evidence="11">Catalyzes the post-translational methylation of isoprenylated C-terminal cysteine residues.</text>
</comment>
<evidence type="ECO:0000256" key="2">
    <source>
        <dbReference type="ARBA" id="ARBA00004141"/>
    </source>
</evidence>
<evidence type="ECO:0000256" key="13">
    <source>
        <dbReference type="RuleBase" id="RU362022"/>
    </source>
</evidence>
<dbReference type="AlphaFoldDB" id="A0AA35S2C4"/>
<evidence type="ECO:0000313" key="15">
    <source>
        <dbReference type="Proteomes" id="UP001174909"/>
    </source>
</evidence>
<evidence type="ECO:0000256" key="7">
    <source>
        <dbReference type="ARBA" id="ARBA00022691"/>
    </source>
</evidence>
<dbReference type="EC" id="2.1.1.100" evidence="4 13"/>
<evidence type="ECO:0000256" key="12">
    <source>
        <dbReference type="ARBA" id="ARBA00023656"/>
    </source>
</evidence>
<dbReference type="PANTHER" id="PTHR12714:SF9">
    <property type="entry name" value="PROTEIN-S-ISOPRENYLCYSTEINE O-METHYLTRANSFERASE"/>
    <property type="match status" value="1"/>
</dbReference>
<dbReference type="GO" id="GO:0005789">
    <property type="term" value="C:endoplasmic reticulum membrane"/>
    <property type="evidence" value="ECO:0007669"/>
    <property type="project" value="UniProtKB-SubCell"/>
</dbReference>
<organism evidence="14 15">
    <name type="scientific">Geodia barretti</name>
    <name type="common">Barrett's horny sponge</name>
    <dbReference type="NCBI Taxonomy" id="519541"/>
    <lineage>
        <taxon>Eukaryota</taxon>
        <taxon>Metazoa</taxon>
        <taxon>Porifera</taxon>
        <taxon>Demospongiae</taxon>
        <taxon>Heteroscleromorpha</taxon>
        <taxon>Tetractinellida</taxon>
        <taxon>Astrophorina</taxon>
        <taxon>Geodiidae</taxon>
        <taxon>Geodia</taxon>
    </lineage>
</organism>
<feature type="transmembrane region" description="Helical" evidence="13">
    <location>
        <begin position="36"/>
        <end position="54"/>
    </location>
</feature>
<proteinExistence type="inferred from homology"/>